<evidence type="ECO:0000256" key="6">
    <source>
        <dbReference type="ARBA" id="ARBA00022642"/>
    </source>
</evidence>
<dbReference type="InterPro" id="IPR006405">
    <property type="entry name" value="Nic_PRibTrfase_pncB"/>
</dbReference>
<dbReference type="PANTHER" id="PTHR11098">
    <property type="entry name" value="NICOTINATE PHOSPHORIBOSYLTRANSFERASE"/>
    <property type="match status" value="1"/>
</dbReference>
<dbReference type="Proteomes" id="UP000009286">
    <property type="component" value="Chromosome"/>
</dbReference>
<dbReference type="SUPFAM" id="SSF51690">
    <property type="entry name" value="Nicotinate/Quinolinate PRTase C-terminal domain-like"/>
    <property type="match status" value="1"/>
</dbReference>
<evidence type="ECO:0000256" key="4">
    <source>
        <dbReference type="ARBA" id="ARBA00022553"/>
    </source>
</evidence>
<organism evidence="13 14">
    <name type="scientific">Micavibrio aeruginosavorus (strain ARL-13)</name>
    <dbReference type="NCBI Taxonomy" id="856793"/>
    <lineage>
        <taxon>Bacteria</taxon>
        <taxon>Pseudomonadati</taxon>
        <taxon>Bdellovibrionota</taxon>
        <taxon>Bdellovibrionia</taxon>
        <taxon>Bdellovibrionales</taxon>
        <taxon>Pseudobdellovibrionaceae</taxon>
        <taxon>Micavibrio</taxon>
    </lineage>
</organism>
<feature type="domain" description="Nicotinate/nicotinamide phosphoribosyltransferase" evidence="10">
    <location>
        <begin position="172"/>
        <end position="334"/>
    </location>
</feature>
<dbReference type="InterPro" id="IPR007229">
    <property type="entry name" value="Nic_PRibTrfase-Fam"/>
</dbReference>
<dbReference type="GO" id="GO:0005829">
    <property type="term" value="C:cytosol"/>
    <property type="evidence" value="ECO:0007669"/>
    <property type="project" value="TreeGrafter"/>
</dbReference>
<keyword evidence="14" id="KW-1185">Reference proteome</keyword>
<dbReference type="InterPro" id="IPR040727">
    <property type="entry name" value="NAPRTase_N"/>
</dbReference>
<dbReference type="Pfam" id="PF17767">
    <property type="entry name" value="NAPRTase_N"/>
    <property type="match status" value="1"/>
</dbReference>
<dbReference type="CDD" id="cd01570">
    <property type="entry name" value="NAPRTase_A"/>
    <property type="match status" value="1"/>
</dbReference>
<dbReference type="InterPro" id="IPR041619">
    <property type="entry name" value="NAPRTase_C"/>
</dbReference>
<evidence type="ECO:0000256" key="8">
    <source>
        <dbReference type="ARBA" id="ARBA00048668"/>
    </source>
</evidence>
<comment type="function">
    <text evidence="9">Catalyzes the first step in the biosynthesis of NAD from nicotinic acid, the ATP-dependent synthesis of beta-nicotinate D-ribonucleotide from nicotinate and 5-phospho-D-ribose 1-phosphate.</text>
</comment>
<dbReference type="InterPro" id="IPR013785">
    <property type="entry name" value="Aldolase_TIM"/>
</dbReference>
<dbReference type="OrthoDB" id="9771406at2"/>
<feature type="domain" description="Nicotinate phosphoribosyltransferase N-terminal" evidence="11">
    <location>
        <begin position="14"/>
        <end position="149"/>
    </location>
</feature>
<reference evidence="13 14" key="1">
    <citation type="journal article" date="2011" name="BMC Genomics">
        <title>Genomic insights into an obligate epibiotic bacterial predator: Micavibrio aeruginosavorus ARL-13.</title>
        <authorList>
            <person name="Wang Z."/>
            <person name="Kadouri D."/>
            <person name="Wu M."/>
        </authorList>
    </citation>
    <scope>NUCLEOTIDE SEQUENCE [LARGE SCALE GENOMIC DNA]</scope>
    <source>
        <strain evidence="13 14">ARL-13</strain>
    </source>
</reference>
<evidence type="ECO:0000313" key="13">
    <source>
        <dbReference type="EMBL" id="AEP09886.1"/>
    </source>
</evidence>
<dbReference type="NCBIfam" id="NF009131">
    <property type="entry name" value="PRK12484.1"/>
    <property type="match status" value="1"/>
</dbReference>
<dbReference type="AlphaFoldDB" id="G2KPR7"/>
<dbReference type="Gene3D" id="3.20.20.70">
    <property type="entry name" value="Aldolase class I"/>
    <property type="match status" value="1"/>
</dbReference>
<comment type="PTM">
    <text evidence="9">Transiently phosphorylated on a His residue during the reaction cycle. Phosphorylation strongly increases the affinity for substrates and increases the rate of nicotinate D-ribonucleotide production. Dephosphorylation regenerates the low-affinity form of the enzyme, leading to product release.</text>
</comment>
<keyword evidence="7 9" id="KW-0808">Transferase</keyword>
<evidence type="ECO:0000256" key="3">
    <source>
        <dbReference type="ARBA" id="ARBA00013236"/>
    </source>
</evidence>
<dbReference type="NCBIfam" id="TIGR01513">
    <property type="entry name" value="NAPRTase_put"/>
    <property type="match status" value="1"/>
</dbReference>
<dbReference type="STRING" id="856793.MICA_1570"/>
<evidence type="ECO:0000256" key="1">
    <source>
        <dbReference type="ARBA" id="ARBA00004952"/>
    </source>
</evidence>
<dbReference type="GO" id="GO:0047280">
    <property type="term" value="F:nicotinamide phosphoribosyltransferase activity"/>
    <property type="evidence" value="ECO:0007669"/>
    <property type="project" value="UniProtKB-ARBA"/>
</dbReference>
<dbReference type="InterPro" id="IPR041525">
    <property type="entry name" value="N/Namide_PRibTrfase"/>
</dbReference>
<dbReference type="PANTHER" id="PTHR11098:SF1">
    <property type="entry name" value="NICOTINATE PHOSPHORIBOSYLTRANSFERASE"/>
    <property type="match status" value="1"/>
</dbReference>
<dbReference type="InterPro" id="IPR036068">
    <property type="entry name" value="Nicotinate_pribotase-like_C"/>
</dbReference>
<dbReference type="FunFam" id="3.20.20.70:FF:000076">
    <property type="entry name" value="Nicotinate phosphoribosyltransferase"/>
    <property type="match status" value="1"/>
</dbReference>
<evidence type="ECO:0000256" key="2">
    <source>
        <dbReference type="ARBA" id="ARBA00010897"/>
    </source>
</evidence>
<dbReference type="Pfam" id="PF04095">
    <property type="entry name" value="NAPRTase"/>
    <property type="match status" value="1"/>
</dbReference>
<dbReference type="SUPFAM" id="SSF54675">
    <property type="entry name" value="Nicotinate/Quinolinate PRTase N-terminal domain-like"/>
    <property type="match status" value="1"/>
</dbReference>
<dbReference type="KEGG" id="mai:MICA_1570"/>
<evidence type="ECO:0000259" key="10">
    <source>
        <dbReference type="Pfam" id="PF04095"/>
    </source>
</evidence>
<dbReference type="GO" id="GO:0034355">
    <property type="term" value="P:NAD+ biosynthetic process via the salvage pathway"/>
    <property type="evidence" value="ECO:0007669"/>
    <property type="project" value="TreeGrafter"/>
</dbReference>
<evidence type="ECO:0000256" key="9">
    <source>
        <dbReference type="RuleBase" id="RU365100"/>
    </source>
</evidence>
<proteinExistence type="inferred from homology"/>
<comment type="similarity">
    <text evidence="2 9">Belongs to the NAPRTase family.</text>
</comment>
<evidence type="ECO:0000256" key="7">
    <source>
        <dbReference type="ARBA" id="ARBA00022679"/>
    </source>
</evidence>
<dbReference type="EMBL" id="CP002382">
    <property type="protein sequence ID" value="AEP09886.1"/>
    <property type="molecule type" value="Genomic_DNA"/>
</dbReference>
<protein>
    <recommendedName>
        <fullName evidence="3 9">Nicotinate phosphoribosyltransferase</fullName>
        <ecNumber evidence="3 9">6.3.4.21</ecNumber>
    </recommendedName>
</protein>
<keyword evidence="13" id="KW-0328">Glycosyltransferase</keyword>
<evidence type="ECO:0000259" key="11">
    <source>
        <dbReference type="Pfam" id="PF17767"/>
    </source>
</evidence>
<dbReference type="eggNOG" id="COG1488">
    <property type="taxonomic scope" value="Bacteria"/>
</dbReference>
<comment type="catalytic activity">
    <reaction evidence="8 9">
        <text>5-phospho-alpha-D-ribose 1-diphosphate + nicotinate + ATP + H2O = nicotinate beta-D-ribonucleotide + ADP + phosphate + diphosphate</text>
        <dbReference type="Rhea" id="RHEA:36163"/>
        <dbReference type="ChEBI" id="CHEBI:15377"/>
        <dbReference type="ChEBI" id="CHEBI:30616"/>
        <dbReference type="ChEBI" id="CHEBI:32544"/>
        <dbReference type="ChEBI" id="CHEBI:33019"/>
        <dbReference type="ChEBI" id="CHEBI:43474"/>
        <dbReference type="ChEBI" id="CHEBI:57502"/>
        <dbReference type="ChEBI" id="CHEBI:58017"/>
        <dbReference type="ChEBI" id="CHEBI:456216"/>
        <dbReference type="EC" id="6.3.4.21"/>
    </reaction>
</comment>
<keyword evidence="5 9" id="KW-0436">Ligase</keyword>
<keyword evidence="6 9" id="KW-0662">Pyridine nucleotide biosynthesis</keyword>
<dbReference type="GO" id="GO:0004516">
    <property type="term" value="F:nicotinate phosphoribosyltransferase activity"/>
    <property type="evidence" value="ECO:0007669"/>
    <property type="project" value="UniProtKB-UniRule"/>
</dbReference>
<dbReference type="UniPathway" id="UPA00253">
    <property type="reaction ID" value="UER00457"/>
</dbReference>
<sequence length="528" mass="58279">MPDFKDPLARQSVLWGDQYALTMAQAFFTNGKHNVNTTFHAFIRKNPFGGAYLVTAGQNIVFEWLQNWRFGPDEIEWMKRKMVTDPTTGVDHRLFTDDFIAMVKDAKLELSIDAMPEGELAFPDEPIMRVHGPLWQCLMVEAALLNVINSQSLFATLAARLTDVAGGAPILEFGLRRAQCIGGLEPSRAAWIGGVAGTSNMQADLAYGIPSTGTFAHAWVMVYEDEVESFADYARAMPHNGVFLVDTYDTVQGVKRAIAACQSAGMTMKGIRLDSGDLAYLSKRARALLDAAGFTDAKIVASNDLDEETILAIRQEGGRIDMWGVGTNLATSKAQPALGGVYKLGAVFGADLSQSEIDAMRQQVQAGKMPHLDANFMRDVIKLSEQSIKTSIPGELDVIRYVVYDGDQPVRYNGDTILPVFITDPVRDGVLTHPLTSIRRDDDTRRKRFGPGAHVYRPLVSVFRAGDMVIPLEDVHMARARAMAGLKMLDPAHRRLKNPHVYVVGIEEGLYKNRRDMILRLRDSATAA</sequence>
<feature type="domain" description="Nicotinate phosphoribosyltransferase C-terminal" evidence="12">
    <location>
        <begin position="453"/>
        <end position="512"/>
    </location>
</feature>
<dbReference type="HOGENOM" id="CLU_025154_2_1_5"/>
<evidence type="ECO:0000256" key="5">
    <source>
        <dbReference type="ARBA" id="ARBA00022598"/>
    </source>
</evidence>
<dbReference type="Pfam" id="PF17956">
    <property type="entry name" value="NAPRTase_C"/>
    <property type="match status" value="1"/>
</dbReference>
<dbReference type="EC" id="6.3.4.21" evidence="3 9"/>
<comment type="pathway">
    <text evidence="1 9">Cofactor biosynthesis; NAD(+) biosynthesis; nicotinate D-ribonucleotide from nicotinate: step 1/1.</text>
</comment>
<evidence type="ECO:0000313" key="14">
    <source>
        <dbReference type="Proteomes" id="UP000009286"/>
    </source>
</evidence>
<keyword evidence="4" id="KW-0597">Phosphoprotein</keyword>
<name>G2KPR7_MICAA</name>
<dbReference type="PIRSF" id="PIRSF000484">
    <property type="entry name" value="NAPRT"/>
    <property type="match status" value="1"/>
</dbReference>
<dbReference type="Gene3D" id="3.20.140.10">
    <property type="entry name" value="nicotinate phosphoribosyltransferase"/>
    <property type="match status" value="1"/>
</dbReference>
<gene>
    <name evidence="13" type="ordered locus">MICA_1570</name>
</gene>
<dbReference type="RefSeq" id="WP_014103109.1">
    <property type="nucleotide sequence ID" value="NC_016026.1"/>
</dbReference>
<accession>G2KPR7</accession>
<evidence type="ECO:0000259" key="12">
    <source>
        <dbReference type="Pfam" id="PF17956"/>
    </source>
</evidence>